<feature type="region of interest" description="Disordered" evidence="1">
    <location>
        <begin position="286"/>
        <end position="307"/>
    </location>
</feature>
<dbReference type="Proteomes" id="UP000823561">
    <property type="component" value="Chromosome 21"/>
</dbReference>
<gene>
    <name evidence="2" type="ORF">AALO_G00267460</name>
</gene>
<reference evidence="2" key="1">
    <citation type="submission" date="2020-10" db="EMBL/GenBank/DDBJ databases">
        <title>Chromosome-scale genome assembly of the Allis shad, Alosa alosa.</title>
        <authorList>
            <person name="Margot Z."/>
            <person name="Christophe K."/>
            <person name="Cabau C."/>
            <person name="Louis A."/>
            <person name="Berthelot C."/>
            <person name="Parey E."/>
            <person name="Roest Crollius H."/>
            <person name="Montfort J."/>
            <person name="Robinson-Rechavi M."/>
            <person name="Bucao C."/>
            <person name="Bouchez O."/>
            <person name="Gislard M."/>
            <person name="Lluch J."/>
            <person name="Milhes M."/>
            <person name="Lampietro C."/>
            <person name="Lopez Roques C."/>
            <person name="Donnadieu C."/>
            <person name="Braasch I."/>
            <person name="Desvignes T."/>
            <person name="Postlethwait J."/>
            <person name="Bobe J."/>
            <person name="Guiguen Y."/>
        </authorList>
    </citation>
    <scope>NUCLEOTIDE SEQUENCE</scope>
    <source>
        <strain evidence="2">M-15738</strain>
        <tissue evidence="2">Blood</tissue>
    </source>
</reference>
<evidence type="ECO:0000313" key="2">
    <source>
        <dbReference type="EMBL" id="KAG5263681.1"/>
    </source>
</evidence>
<feature type="region of interest" description="Disordered" evidence="1">
    <location>
        <begin position="807"/>
        <end position="851"/>
    </location>
</feature>
<feature type="compositionally biased region" description="Polar residues" evidence="1">
    <location>
        <begin position="286"/>
        <end position="300"/>
    </location>
</feature>
<organism evidence="2 3">
    <name type="scientific">Alosa alosa</name>
    <name type="common">allis shad</name>
    <dbReference type="NCBI Taxonomy" id="278164"/>
    <lineage>
        <taxon>Eukaryota</taxon>
        <taxon>Metazoa</taxon>
        <taxon>Chordata</taxon>
        <taxon>Craniata</taxon>
        <taxon>Vertebrata</taxon>
        <taxon>Euteleostomi</taxon>
        <taxon>Actinopterygii</taxon>
        <taxon>Neopterygii</taxon>
        <taxon>Teleostei</taxon>
        <taxon>Clupei</taxon>
        <taxon>Clupeiformes</taxon>
        <taxon>Clupeoidei</taxon>
        <taxon>Clupeidae</taxon>
        <taxon>Alosa</taxon>
    </lineage>
</organism>
<comment type="caution">
    <text evidence="2">The sequence shown here is derived from an EMBL/GenBank/DDBJ whole genome shotgun (WGS) entry which is preliminary data.</text>
</comment>
<feature type="region of interest" description="Disordered" evidence="1">
    <location>
        <begin position="529"/>
        <end position="550"/>
    </location>
</feature>
<feature type="compositionally biased region" description="Polar residues" evidence="1">
    <location>
        <begin position="533"/>
        <end position="542"/>
    </location>
</feature>
<feature type="compositionally biased region" description="Low complexity" evidence="1">
    <location>
        <begin position="807"/>
        <end position="821"/>
    </location>
</feature>
<accession>A0AAV6FTJ1</accession>
<feature type="compositionally biased region" description="Basic and acidic residues" evidence="1">
    <location>
        <begin position="1047"/>
        <end position="1057"/>
    </location>
</feature>
<name>A0AAV6FTJ1_9TELE</name>
<evidence type="ECO:0000313" key="3">
    <source>
        <dbReference type="Proteomes" id="UP000823561"/>
    </source>
</evidence>
<dbReference type="AlphaFoldDB" id="A0AAV6FTJ1"/>
<sequence length="1154" mass="118930">MVVKISSETAFQRFLAVDHHIGNCSTPGVCKMSVNENVTRVTTGGDRGDCQSDDAMGEASADPATAEVSKGVACLPSPNKTAAGSQQAMYSILEETPPWTRESFLFNISSFQEDVGASPVTTGRLTPGLRRLCLDASPSLAWAKAERHSHLHPATSPTLENETPPWMKASFMDYSVTTPTEPANSVELPGGAGTVITVPLPDIVTMNVQNDTMDVGCEGKSPACTPPKVDSTSAQNAVDSPCRDSPALAIASTDRQSMLINSTIHLAGGSNTPGSASDITVPTEEMNSTTNLTSGCSSPSVAGRNVSASADEINKTTDVANNSAPSIALTPDINTSTGEGNNTMELVYSGRPNMTVPAGASAALSDVVLSNRQMNGTMELAGCVGSAADSKHAEHKDLTVEMGSDCSLISPAVCPSISRPTQELNATVDKENNGKSTSVEVNTTMPVHHSTTMPVHHSTTMPVHHNTTMPVHHNTTVDFPLGGGTNSAPMAACHNGTLHLAAVAKTPVATKLAREMNNTVDLVQRRSIPSAGPMNSTVELQGTTTTNASPSVTTEVQELTSSVVRGVGSPAAVVNGTVNLTSINSPCVAEAAVVNSTVNLTSVNSPCVAEAAVGNGTVNLTPIGSPCVTGAAVVNSTVNLTCSGSPSVSGIQKLDNTVEMEVSNPSSSPEVVRGHAAVSEKANGVNEECTRPASDTTASAVEQGSVGNAQACAGNGNVSDSATLTMNLNLSEAEVTVERSAPESRLSVQFTLDDSLDLQAYGLVTSTPMPEHREFSFSRPADVVLGRACEARKQLVLPANAIISTTTTNTTTSSSPTAKATGGSDPPGEDGAGTSPAESSPPSEGKTDVHASLAQRQGMVLKATGITLPRAGGAAAAAMAGPMAAGAKSLGLPVTRRTIPKPTRRTGVLGMATVANNTVEEIPAPSGIPSTNRLSLGMKAALRSAASIGPVPQPAPALQRRLSLAPVLSTRLKKKPNEGAIPTVSKEAAASSVRPSRASTGIKRPVPEPKGGPAKRSKEDSTHASVSKDSASIAGRLPRTSTGLRKALPEPKGELRRPSVGPAAKLRSGLLMQKGPVLPTVPEDAISISSNHTISASLVTAPSLDSEGTYLCQGQEHPDRKTDCKNCESLQRQIQQQRQEIEALKAQLSKEQSP</sequence>
<feature type="compositionally biased region" description="Low complexity" evidence="1">
    <location>
        <begin position="988"/>
        <end position="999"/>
    </location>
</feature>
<keyword evidence="3" id="KW-1185">Reference proteome</keyword>
<evidence type="ECO:0000256" key="1">
    <source>
        <dbReference type="SAM" id="MobiDB-lite"/>
    </source>
</evidence>
<protein>
    <submittedName>
        <fullName evidence="2">Uncharacterized protein</fullName>
    </submittedName>
</protein>
<feature type="region of interest" description="Disordered" evidence="1">
    <location>
        <begin position="974"/>
        <end position="1061"/>
    </location>
</feature>
<dbReference type="EMBL" id="JADWDJ010000021">
    <property type="protein sequence ID" value="KAG5263681.1"/>
    <property type="molecule type" value="Genomic_DNA"/>
</dbReference>
<proteinExistence type="predicted"/>